<protein>
    <submittedName>
        <fullName evidence="4">MHYT domain-containing protein</fullName>
    </submittedName>
</protein>
<evidence type="ECO:0000256" key="2">
    <source>
        <dbReference type="SAM" id="MobiDB-lite"/>
    </source>
</evidence>
<sequence length="285" mass="29487">MHHFTYGAFTPVLAYLMSFVGSLLGLKCTARAARAEGVVRGAWLVTAAVSIGGTGIWVMHFIAMLGFSVSGMHIRYHVGLTLLSAALAIGIVGGGLLLVGFGGGRARTLLLGGVVTGVGVAGMHYTGMASMDMEGEISYQYGFVLLSVLIAVAAATAALWFATRVRGMQAMVGAALIMGVAVTGMHYTGMAAMRVRTPDGLHTPSGAEGIDFLLPLIVAVSIVSFAVLLIVSVNPEQDDLVFAHRDGPGRTAGERAPRPQGPPPGTAPGTARRQAGQWFGGEPPR</sequence>
<reference evidence="5" key="1">
    <citation type="journal article" date="2019" name="Int. J. Syst. Evol. Microbiol.">
        <title>The Global Catalogue of Microorganisms (GCM) 10K type strain sequencing project: providing services to taxonomists for standard genome sequencing and annotation.</title>
        <authorList>
            <consortium name="The Broad Institute Genomics Platform"/>
            <consortium name="The Broad Institute Genome Sequencing Center for Infectious Disease"/>
            <person name="Wu L."/>
            <person name="Ma J."/>
        </authorList>
    </citation>
    <scope>NUCLEOTIDE SEQUENCE [LARGE SCALE GENOMIC DNA]</scope>
    <source>
        <strain evidence="5">JCM 9371</strain>
    </source>
</reference>
<feature type="compositionally biased region" description="Basic and acidic residues" evidence="2">
    <location>
        <begin position="242"/>
        <end position="257"/>
    </location>
</feature>
<dbReference type="RefSeq" id="WP_207399648.1">
    <property type="nucleotide sequence ID" value="NZ_CAACUY010000022.1"/>
</dbReference>
<accession>A0ABW2XRX2</accession>
<feature type="transmembrane region" description="Helical" evidence="1">
    <location>
        <begin position="12"/>
        <end position="30"/>
    </location>
</feature>
<dbReference type="Proteomes" id="UP001597063">
    <property type="component" value="Unassembled WGS sequence"/>
</dbReference>
<comment type="caution">
    <text evidence="4">The sequence shown here is derived from an EMBL/GenBank/DDBJ whole genome shotgun (WGS) entry which is preliminary data.</text>
</comment>
<dbReference type="PROSITE" id="PS50924">
    <property type="entry name" value="MHYT"/>
    <property type="match status" value="1"/>
</dbReference>
<dbReference type="PANTHER" id="PTHR35152">
    <property type="entry name" value="DOMAIN SIGNALLING PROTEIN, PUTATIVE (AFU_ORTHOLOGUE AFUA_5G11310)-RELATED"/>
    <property type="match status" value="1"/>
</dbReference>
<feature type="transmembrane region" description="Helical" evidence="1">
    <location>
        <begin position="108"/>
        <end position="127"/>
    </location>
</feature>
<keyword evidence="1" id="KW-0472">Membrane</keyword>
<dbReference type="PANTHER" id="PTHR35152:SF1">
    <property type="entry name" value="DOMAIN SIGNALLING PROTEIN, PUTATIVE (AFU_ORTHOLOGUE AFUA_5G11310)-RELATED"/>
    <property type="match status" value="1"/>
</dbReference>
<evidence type="ECO:0000313" key="4">
    <source>
        <dbReference type="EMBL" id="MFD0687592.1"/>
    </source>
</evidence>
<keyword evidence="1" id="KW-1133">Transmembrane helix</keyword>
<feature type="transmembrane region" description="Helical" evidence="1">
    <location>
        <begin position="170"/>
        <end position="192"/>
    </location>
</feature>
<proteinExistence type="predicted"/>
<organism evidence="4 5">
    <name type="scientific">Actinomadura fibrosa</name>
    <dbReference type="NCBI Taxonomy" id="111802"/>
    <lineage>
        <taxon>Bacteria</taxon>
        <taxon>Bacillati</taxon>
        <taxon>Actinomycetota</taxon>
        <taxon>Actinomycetes</taxon>
        <taxon>Streptosporangiales</taxon>
        <taxon>Thermomonosporaceae</taxon>
        <taxon>Actinomadura</taxon>
    </lineage>
</organism>
<keyword evidence="5" id="KW-1185">Reference proteome</keyword>
<gene>
    <name evidence="4" type="ORF">ACFQZM_24060</name>
</gene>
<feature type="transmembrane region" description="Helical" evidence="1">
    <location>
        <begin position="79"/>
        <end position="101"/>
    </location>
</feature>
<evidence type="ECO:0000259" key="3">
    <source>
        <dbReference type="PROSITE" id="PS50924"/>
    </source>
</evidence>
<name>A0ABW2XRX2_9ACTN</name>
<evidence type="ECO:0000256" key="1">
    <source>
        <dbReference type="PROSITE-ProRule" id="PRU00244"/>
    </source>
</evidence>
<feature type="transmembrane region" description="Helical" evidence="1">
    <location>
        <begin position="139"/>
        <end position="163"/>
    </location>
</feature>
<evidence type="ECO:0000313" key="5">
    <source>
        <dbReference type="Proteomes" id="UP001597063"/>
    </source>
</evidence>
<feature type="transmembrane region" description="Helical" evidence="1">
    <location>
        <begin position="42"/>
        <end position="67"/>
    </location>
</feature>
<feature type="domain" description="MHYT" evidence="3">
    <location>
        <begin position="6"/>
        <end position="196"/>
    </location>
</feature>
<dbReference type="EMBL" id="JBHTGP010000013">
    <property type="protein sequence ID" value="MFD0687592.1"/>
    <property type="molecule type" value="Genomic_DNA"/>
</dbReference>
<feature type="transmembrane region" description="Helical" evidence="1">
    <location>
        <begin position="212"/>
        <end position="231"/>
    </location>
</feature>
<dbReference type="Pfam" id="PF03707">
    <property type="entry name" value="MHYT"/>
    <property type="match status" value="3"/>
</dbReference>
<dbReference type="InterPro" id="IPR005330">
    <property type="entry name" value="MHYT_dom"/>
</dbReference>
<keyword evidence="1" id="KW-0812">Transmembrane</keyword>
<feature type="region of interest" description="Disordered" evidence="2">
    <location>
        <begin position="242"/>
        <end position="285"/>
    </location>
</feature>